<dbReference type="Proteomes" id="UP001438707">
    <property type="component" value="Unassembled WGS sequence"/>
</dbReference>
<dbReference type="EMBL" id="JALJOS010000002">
    <property type="protein sequence ID" value="KAK9842972.1"/>
    <property type="molecule type" value="Genomic_DNA"/>
</dbReference>
<gene>
    <name evidence="3" type="ORF">WJX74_005030</name>
</gene>
<evidence type="ECO:0000313" key="3">
    <source>
        <dbReference type="EMBL" id="KAK9842972.1"/>
    </source>
</evidence>
<dbReference type="PANTHER" id="PTHR45288:SF1">
    <property type="entry name" value="THIOREDOXIN FAMILY PROTEIN"/>
    <property type="match status" value="1"/>
</dbReference>
<evidence type="ECO:0000259" key="2">
    <source>
        <dbReference type="PROSITE" id="PS50404"/>
    </source>
</evidence>
<dbReference type="CDD" id="cd03041">
    <property type="entry name" value="GST_N_2GST_N"/>
    <property type="match status" value="1"/>
</dbReference>
<dbReference type="Gene3D" id="3.40.30.10">
    <property type="entry name" value="Glutaredoxin"/>
    <property type="match status" value="2"/>
</dbReference>
<dbReference type="SFLD" id="SFLDG01202">
    <property type="entry name" value="SUF2.2"/>
    <property type="match status" value="1"/>
</dbReference>
<dbReference type="PROSITE" id="PS51354">
    <property type="entry name" value="GLUTAREDOXIN_2"/>
    <property type="match status" value="1"/>
</dbReference>
<proteinExistence type="predicted"/>
<dbReference type="SFLD" id="SFLDS00019">
    <property type="entry name" value="Glutathione_Transferase_(cytos"/>
    <property type="match status" value="1"/>
</dbReference>
<name>A0AAW1SBG4_9CHLO</name>
<organism evidence="3 4">
    <name type="scientific">Apatococcus lobatus</name>
    <dbReference type="NCBI Taxonomy" id="904363"/>
    <lineage>
        <taxon>Eukaryota</taxon>
        <taxon>Viridiplantae</taxon>
        <taxon>Chlorophyta</taxon>
        <taxon>core chlorophytes</taxon>
        <taxon>Trebouxiophyceae</taxon>
        <taxon>Chlorellales</taxon>
        <taxon>Chlorellaceae</taxon>
        <taxon>Apatococcus</taxon>
    </lineage>
</organism>
<dbReference type="GO" id="GO:0009507">
    <property type="term" value="C:chloroplast"/>
    <property type="evidence" value="ECO:0007669"/>
    <property type="project" value="TreeGrafter"/>
</dbReference>
<dbReference type="InterPro" id="IPR004045">
    <property type="entry name" value="Glutathione_S-Trfase_N"/>
</dbReference>
<reference evidence="3 4" key="1">
    <citation type="journal article" date="2024" name="Nat. Commun.">
        <title>Phylogenomics reveals the evolutionary origins of lichenization in chlorophyte algae.</title>
        <authorList>
            <person name="Puginier C."/>
            <person name="Libourel C."/>
            <person name="Otte J."/>
            <person name="Skaloud P."/>
            <person name="Haon M."/>
            <person name="Grisel S."/>
            <person name="Petersen M."/>
            <person name="Berrin J.G."/>
            <person name="Delaux P.M."/>
            <person name="Dal Grande F."/>
            <person name="Keller J."/>
        </authorList>
    </citation>
    <scope>NUCLEOTIDE SEQUENCE [LARGE SCALE GENOMIC DNA]</scope>
    <source>
        <strain evidence="3 4">SAG 2145</strain>
    </source>
</reference>
<protein>
    <recommendedName>
        <fullName evidence="2">GST N-terminal domain-containing protein</fullName>
    </recommendedName>
</protein>
<dbReference type="Pfam" id="PF13417">
    <property type="entry name" value="GST_N_3"/>
    <property type="match status" value="2"/>
</dbReference>
<feature type="domain" description="GST N-terminal" evidence="2">
    <location>
        <begin position="242"/>
        <end position="322"/>
    </location>
</feature>
<keyword evidence="4" id="KW-1185">Reference proteome</keyword>
<dbReference type="SFLD" id="SFLDG01181">
    <property type="entry name" value="SUF2"/>
    <property type="match status" value="1"/>
</dbReference>
<dbReference type="PANTHER" id="PTHR45288">
    <property type="entry name" value="THIOREDOXIN FAMILY PROTEIN"/>
    <property type="match status" value="1"/>
</dbReference>
<dbReference type="SUPFAM" id="SSF52833">
    <property type="entry name" value="Thioredoxin-like"/>
    <property type="match status" value="2"/>
</dbReference>
<sequence>MMLTTQRPGHGALHDLAGRPASQPINSQRRCLKVQGALKVDAAPSKNFKLIGSGPKPFSLKPQQALALAAASFPMLIRFGSGAFGVGYSSAFKDDDGKYGVVKVGGKKVEERSQLDTFNRPNKLIEIYEFEGCPFCRKVREAVTILDLDVAYYPCPAGGPTWRQKVKQKGGKASFPYMVDPNTGVSMYESDDIVKHLFNNYGDGKVPWGLSLGILTALSCTLALLPRLGAGSRYTPSKLPKQPLELWSYESSPFCKIVREKLVSLEIPFVQHTTVRGSPKRQLIFDKYGKFAVPYLEDPNKKVAMFESSDIIQYLQDTYATA</sequence>
<comment type="caution">
    <text evidence="3">The sequence shown here is derived from an EMBL/GenBank/DDBJ whole genome shotgun (WGS) entry which is preliminary data.</text>
</comment>
<dbReference type="PROSITE" id="PS50404">
    <property type="entry name" value="GST_NTER"/>
    <property type="match status" value="1"/>
</dbReference>
<dbReference type="AlphaFoldDB" id="A0AAW1SBG4"/>
<dbReference type="InterPro" id="IPR036249">
    <property type="entry name" value="Thioredoxin-like_sf"/>
</dbReference>
<feature type="region of interest" description="Disordered" evidence="1">
    <location>
        <begin position="1"/>
        <end position="25"/>
    </location>
</feature>
<evidence type="ECO:0000256" key="1">
    <source>
        <dbReference type="SAM" id="MobiDB-lite"/>
    </source>
</evidence>
<accession>A0AAW1SBG4</accession>
<dbReference type="InterPro" id="IPR040079">
    <property type="entry name" value="Glutathione_S-Trfase"/>
</dbReference>
<evidence type="ECO:0000313" key="4">
    <source>
        <dbReference type="Proteomes" id="UP001438707"/>
    </source>
</evidence>